<feature type="region of interest" description="Disordered" evidence="1">
    <location>
        <begin position="1"/>
        <end position="56"/>
    </location>
</feature>
<dbReference type="AlphaFoldDB" id="A0A927AQB2"/>
<evidence type="ECO:0000313" key="2">
    <source>
        <dbReference type="EMBL" id="MBD2699986.1"/>
    </source>
</evidence>
<gene>
    <name evidence="2" type="ORF">IC229_05025</name>
</gene>
<sequence length="139" mass="15667">MHPPSTNGSNTEPNGETTPHTATLADQPTEETPQEQERLVPDVPSPKNPHTTLDPELGLDGQFISVNLPGFFTRSFSKPEHYAGLQKAIRDVFRAYDDATLFLQRDVKVDAAYRALEICHSKMIEWGVEKQWDHFPINP</sequence>
<reference evidence="2" key="1">
    <citation type="submission" date="2020-09" db="EMBL/GenBank/DDBJ databases">
        <authorList>
            <person name="Kim M.K."/>
        </authorList>
    </citation>
    <scope>NUCLEOTIDE SEQUENCE</scope>
    <source>
        <strain evidence="2">BT702</strain>
    </source>
</reference>
<dbReference type="RefSeq" id="WP_190885848.1">
    <property type="nucleotide sequence ID" value="NZ_JACWZY010000003.1"/>
</dbReference>
<accession>A0A927AQB2</accession>
<protein>
    <submittedName>
        <fullName evidence="2">Uncharacterized protein</fullName>
    </submittedName>
</protein>
<comment type="caution">
    <text evidence="2">The sequence shown here is derived from an EMBL/GenBank/DDBJ whole genome shotgun (WGS) entry which is preliminary data.</text>
</comment>
<dbReference type="EMBL" id="JACWZY010000003">
    <property type="protein sequence ID" value="MBD2699986.1"/>
    <property type="molecule type" value="Genomic_DNA"/>
</dbReference>
<dbReference type="Proteomes" id="UP000598820">
    <property type="component" value="Unassembled WGS sequence"/>
</dbReference>
<name>A0A927AQB2_9BACT</name>
<keyword evidence="3" id="KW-1185">Reference proteome</keyword>
<evidence type="ECO:0000256" key="1">
    <source>
        <dbReference type="SAM" id="MobiDB-lite"/>
    </source>
</evidence>
<feature type="compositionally biased region" description="Polar residues" evidence="1">
    <location>
        <begin position="1"/>
        <end position="26"/>
    </location>
</feature>
<proteinExistence type="predicted"/>
<evidence type="ECO:0000313" key="3">
    <source>
        <dbReference type="Proteomes" id="UP000598820"/>
    </source>
</evidence>
<organism evidence="2 3">
    <name type="scientific">Spirosoma profusum</name>
    <dbReference type="NCBI Taxonomy" id="2771354"/>
    <lineage>
        <taxon>Bacteria</taxon>
        <taxon>Pseudomonadati</taxon>
        <taxon>Bacteroidota</taxon>
        <taxon>Cytophagia</taxon>
        <taxon>Cytophagales</taxon>
        <taxon>Cytophagaceae</taxon>
        <taxon>Spirosoma</taxon>
    </lineage>
</organism>